<evidence type="ECO:0000256" key="1">
    <source>
        <dbReference type="ARBA" id="ARBA00004141"/>
    </source>
</evidence>
<evidence type="ECO:0000256" key="2">
    <source>
        <dbReference type="ARBA" id="ARBA00022692"/>
    </source>
</evidence>
<proteinExistence type="inferred from homology"/>
<organism evidence="9 10">
    <name type="scientific">Ophiobolus disseminans</name>
    <dbReference type="NCBI Taxonomy" id="1469910"/>
    <lineage>
        <taxon>Eukaryota</taxon>
        <taxon>Fungi</taxon>
        <taxon>Dikarya</taxon>
        <taxon>Ascomycota</taxon>
        <taxon>Pezizomycotina</taxon>
        <taxon>Dothideomycetes</taxon>
        <taxon>Pleosporomycetidae</taxon>
        <taxon>Pleosporales</taxon>
        <taxon>Pleosporineae</taxon>
        <taxon>Phaeosphaeriaceae</taxon>
        <taxon>Ophiobolus</taxon>
    </lineage>
</organism>
<dbReference type="OrthoDB" id="10017208at2759"/>
<dbReference type="Pfam" id="PF20684">
    <property type="entry name" value="Fung_rhodopsin"/>
    <property type="match status" value="1"/>
</dbReference>
<evidence type="ECO:0000256" key="6">
    <source>
        <dbReference type="SAM" id="MobiDB-lite"/>
    </source>
</evidence>
<keyword evidence="4 7" id="KW-0472">Membrane</keyword>
<keyword evidence="3 7" id="KW-1133">Transmembrane helix</keyword>
<dbReference type="Proteomes" id="UP000799424">
    <property type="component" value="Unassembled WGS sequence"/>
</dbReference>
<dbReference type="InterPro" id="IPR052337">
    <property type="entry name" value="SAT4-like"/>
</dbReference>
<dbReference type="GO" id="GO:0016020">
    <property type="term" value="C:membrane"/>
    <property type="evidence" value="ECO:0007669"/>
    <property type="project" value="UniProtKB-SubCell"/>
</dbReference>
<feature type="domain" description="Rhodopsin" evidence="8">
    <location>
        <begin position="57"/>
        <end position="285"/>
    </location>
</feature>
<evidence type="ECO:0000259" key="8">
    <source>
        <dbReference type="Pfam" id="PF20684"/>
    </source>
</evidence>
<dbReference type="PANTHER" id="PTHR33048:SF47">
    <property type="entry name" value="INTEGRAL MEMBRANE PROTEIN-RELATED"/>
    <property type="match status" value="1"/>
</dbReference>
<keyword evidence="10" id="KW-1185">Reference proteome</keyword>
<protein>
    <recommendedName>
        <fullName evidence="8">Rhodopsin domain-containing protein</fullName>
    </recommendedName>
</protein>
<feature type="transmembrane region" description="Helical" evidence="7">
    <location>
        <begin position="189"/>
        <end position="211"/>
    </location>
</feature>
<feature type="transmembrane region" description="Helical" evidence="7">
    <location>
        <begin position="147"/>
        <end position="169"/>
    </location>
</feature>
<gene>
    <name evidence="9" type="ORF">CC86DRAFT_359293</name>
</gene>
<dbReference type="PANTHER" id="PTHR33048">
    <property type="entry name" value="PTH11-LIKE INTEGRAL MEMBRANE PROTEIN (AFU_ORTHOLOGUE AFUA_5G11245)"/>
    <property type="match status" value="1"/>
</dbReference>
<dbReference type="EMBL" id="MU006237">
    <property type="protein sequence ID" value="KAF2821462.1"/>
    <property type="molecule type" value="Genomic_DNA"/>
</dbReference>
<dbReference type="AlphaFoldDB" id="A0A6A6ZK31"/>
<sequence>MSAALTAAANKIFANKWHSSDPGGSEAMTIRMVISFAIVAIRIYCKIAKGTAKPAIRRLALDDIFILLALVSSTIGQGVVFWGLTKGGSGMQSPILVKSGRYAGVTDFLIANFIGGMTDYITLTLIRLSILQFYRTIFGVHDRFRKAALWLAGITIVWTLACVLGHIFMCAPVDHLWHPLNPGKCGKFPLFYVIMGSFETAMDTVILVLPIRPIMQLMLPLRTRLVVLGIFLLGSFVIVSNVLRMYFMYQPHTHYIDLQKATLWISVHITSAFACACLPLCKTFVIKFYHLKDTVSHYARSLRGSRSDAGSSRISEKKSSRDRGDSSDGSMQDFRNDGTKNSCTVSAGQSANGQKTEWIPKVIKVDNEFEVV</sequence>
<evidence type="ECO:0000256" key="7">
    <source>
        <dbReference type="SAM" id="Phobius"/>
    </source>
</evidence>
<evidence type="ECO:0000256" key="4">
    <source>
        <dbReference type="ARBA" id="ARBA00023136"/>
    </source>
</evidence>
<feature type="compositionally biased region" description="Basic and acidic residues" evidence="6">
    <location>
        <begin position="314"/>
        <end position="326"/>
    </location>
</feature>
<evidence type="ECO:0000313" key="9">
    <source>
        <dbReference type="EMBL" id="KAF2821462.1"/>
    </source>
</evidence>
<feature type="region of interest" description="Disordered" evidence="6">
    <location>
        <begin position="304"/>
        <end position="354"/>
    </location>
</feature>
<feature type="compositionally biased region" description="Polar residues" evidence="6">
    <location>
        <begin position="339"/>
        <end position="354"/>
    </location>
</feature>
<feature type="transmembrane region" description="Helical" evidence="7">
    <location>
        <begin position="28"/>
        <end position="45"/>
    </location>
</feature>
<reference evidence="9" key="1">
    <citation type="journal article" date="2020" name="Stud. Mycol.">
        <title>101 Dothideomycetes genomes: a test case for predicting lifestyles and emergence of pathogens.</title>
        <authorList>
            <person name="Haridas S."/>
            <person name="Albert R."/>
            <person name="Binder M."/>
            <person name="Bloem J."/>
            <person name="Labutti K."/>
            <person name="Salamov A."/>
            <person name="Andreopoulos B."/>
            <person name="Baker S."/>
            <person name="Barry K."/>
            <person name="Bills G."/>
            <person name="Bluhm B."/>
            <person name="Cannon C."/>
            <person name="Castanera R."/>
            <person name="Culley D."/>
            <person name="Daum C."/>
            <person name="Ezra D."/>
            <person name="Gonzalez J."/>
            <person name="Henrissat B."/>
            <person name="Kuo A."/>
            <person name="Liang C."/>
            <person name="Lipzen A."/>
            <person name="Lutzoni F."/>
            <person name="Magnuson J."/>
            <person name="Mondo S."/>
            <person name="Nolan M."/>
            <person name="Ohm R."/>
            <person name="Pangilinan J."/>
            <person name="Park H.-J."/>
            <person name="Ramirez L."/>
            <person name="Alfaro M."/>
            <person name="Sun H."/>
            <person name="Tritt A."/>
            <person name="Yoshinaga Y."/>
            <person name="Zwiers L.-H."/>
            <person name="Turgeon B."/>
            <person name="Goodwin S."/>
            <person name="Spatafora J."/>
            <person name="Crous P."/>
            <person name="Grigoriev I."/>
        </authorList>
    </citation>
    <scope>NUCLEOTIDE SEQUENCE</scope>
    <source>
        <strain evidence="9">CBS 113818</strain>
    </source>
</reference>
<dbReference type="InterPro" id="IPR049326">
    <property type="entry name" value="Rhodopsin_dom_fungi"/>
</dbReference>
<feature type="transmembrane region" description="Helical" evidence="7">
    <location>
        <begin position="263"/>
        <end position="281"/>
    </location>
</feature>
<accession>A0A6A6ZK31</accession>
<evidence type="ECO:0000256" key="3">
    <source>
        <dbReference type="ARBA" id="ARBA00022989"/>
    </source>
</evidence>
<comment type="subcellular location">
    <subcellularLocation>
        <location evidence="1">Membrane</location>
        <topology evidence="1">Multi-pass membrane protein</topology>
    </subcellularLocation>
</comment>
<feature type="transmembrane region" description="Helical" evidence="7">
    <location>
        <begin position="105"/>
        <end position="126"/>
    </location>
</feature>
<feature type="transmembrane region" description="Helical" evidence="7">
    <location>
        <begin position="65"/>
        <end position="85"/>
    </location>
</feature>
<keyword evidence="2 7" id="KW-0812">Transmembrane</keyword>
<feature type="transmembrane region" description="Helical" evidence="7">
    <location>
        <begin position="223"/>
        <end position="243"/>
    </location>
</feature>
<name>A0A6A6ZK31_9PLEO</name>
<comment type="similarity">
    <text evidence="5">Belongs to the SAT4 family.</text>
</comment>
<evidence type="ECO:0000313" key="10">
    <source>
        <dbReference type="Proteomes" id="UP000799424"/>
    </source>
</evidence>
<evidence type="ECO:0000256" key="5">
    <source>
        <dbReference type="ARBA" id="ARBA00038359"/>
    </source>
</evidence>